<feature type="signal peptide" evidence="11">
    <location>
        <begin position="1"/>
        <end position="25"/>
    </location>
</feature>
<evidence type="ECO:0000313" key="14">
    <source>
        <dbReference type="EnsemblPlants" id="AUR62008809-RA:cds"/>
    </source>
</evidence>
<name>A0A803LAC0_CHEQI</name>
<dbReference type="EnsemblPlants" id="AUR62008809-RA">
    <property type="protein sequence ID" value="AUR62008809-RA:cds"/>
    <property type="gene ID" value="AUR62008809"/>
</dbReference>
<dbReference type="FunFam" id="1.10.510.10:FF:000468">
    <property type="entry name" value="PTI1-like tyrosine-protein kinase 3"/>
    <property type="match status" value="1"/>
</dbReference>
<evidence type="ECO:0000256" key="7">
    <source>
        <dbReference type="ARBA" id="ARBA00022989"/>
    </source>
</evidence>
<dbReference type="Pfam" id="PF23457">
    <property type="entry name" value="LysM2_NFP"/>
    <property type="match status" value="1"/>
</dbReference>
<dbReference type="GO" id="GO:0004672">
    <property type="term" value="F:protein kinase activity"/>
    <property type="evidence" value="ECO:0007669"/>
    <property type="project" value="InterPro"/>
</dbReference>
<dbReference type="InterPro" id="IPR011009">
    <property type="entry name" value="Kinase-like_dom_sf"/>
</dbReference>
<dbReference type="GeneID" id="110728030"/>
<evidence type="ECO:0000256" key="6">
    <source>
        <dbReference type="ARBA" id="ARBA00022840"/>
    </source>
</evidence>
<dbReference type="InterPro" id="IPR008271">
    <property type="entry name" value="Ser/Thr_kinase_AS"/>
</dbReference>
<evidence type="ECO:0000259" key="13">
    <source>
        <dbReference type="PROSITE" id="PS51782"/>
    </source>
</evidence>
<dbReference type="SUPFAM" id="SSF56112">
    <property type="entry name" value="Protein kinase-like (PK-like)"/>
    <property type="match status" value="1"/>
</dbReference>
<keyword evidence="3 10" id="KW-0812">Transmembrane</keyword>
<dbReference type="PANTHER" id="PTHR45927:SF15">
    <property type="entry name" value="SERINE_THREONINE RECEPTOR-LIKE KINASE NFP"/>
    <property type="match status" value="1"/>
</dbReference>
<keyword evidence="8 10" id="KW-0472">Membrane</keyword>
<evidence type="ECO:0000256" key="11">
    <source>
        <dbReference type="SAM" id="SignalP"/>
    </source>
</evidence>
<keyword evidence="15" id="KW-1185">Reference proteome</keyword>
<evidence type="ECO:0000256" key="2">
    <source>
        <dbReference type="ARBA" id="ARBA00022475"/>
    </source>
</evidence>
<reference evidence="14" key="2">
    <citation type="submission" date="2021-03" db="UniProtKB">
        <authorList>
            <consortium name="EnsemblPlants"/>
        </authorList>
    </citation>
    <scope>IDENTIFICATION</scope>
</reference>
<evidence type="ECO:0000259" key="12">
    <source>
        <dbReference type="PROSITE" id="PS50011"/>
    </source>
</evidence>
<evidence type="ECO:0000256" key="4">
    <source>
        <dbReference type="ARBA" id="ARBA00022729"/>
    </source>
</evidence>
<keyword evidence="6" id="KW-0067">ATP-binding</keyword>
<organism evidence="14 15">
    <name type="scientific">Chenopodium quinoa</name>
    <name type="common">Quinoa</name>
    <dbReference type="NCBI Taxonomy" id="63459"/>
    <lineage>
        <taxon>Eukaryota</taxon>
        <taxon>Viridiplantae</taxon>
        <taxon>Streptophyta</taxon>
        <taxon>Embryophyta</taxon>
        <taxon>Tracheophyta</taxon>
        <taxon>Spermatophyta</taxon>
        <taxon>Magnoliopsida</taxon>
        <taxon>eudicotyledons</taxon>
        <taxon>Gunneridae</taxon>
        <taxon>Pentapetalae</taxon>
        <taxon>Caryophyllales</taxon>
        <taxon>Chenopodiaceae</taxon>
        <taxon>Chenopodioideae</taxon>
        <taxon>Atripliceae</taxon>
        <taxon>Chenopodium</taxon>
    </lineage>
</organism>
<evidence type="ECO:0000256" key="3">
    <source>
        <dbReference type="ARBA" id="ARBA00022692"/>
    </source>
</evidence>
<gene>
    <name evidence="14" type="primary">LOC110728030</name>
</gene>
<dbReference type="InterPro" id="IPR018392">
    <property type="entry name" value="LysM"/>
</dbReference>
<keyword evidence="9" id="KW-1015">Disulfide bond</keyword>
<dbReference type="GO" id="GO:0005524">
    <property type="term" value="F:ATP binding"/>
    <property type="evidence" value="ECO:0007669"/>
    <property type="project" value="UniProtKB-KW"/>
</dbReference>
<dbReference type="KEGG" id="cqi:110728030"/>
<dbReference type="AlphaFoldDB" id="A0A803LAC0"/>
<dbReference type="OrthoDB" id="4062651at2759"/>
<dbReference type="PANTHER" id="PTHR45927">
    <property type="entry name" value="LYSM-DOMAIN RECEPTOR-LIKE KINASE-RELATED"/>
    <property type="match status" value="1"/>
</dbReference>
<evidence type="ECO:0000256" key="8">
    <source>
        <dbReference type="ARBA" id="ARBA00023136"/>
    </source>
</evidence>
<dbReference type="InterPro" id="IPR059143">
    <property type="entry name" value="NFP_LysM2"/>
</dbReference>
<protein>
    <submittedName>
        <fullName evidence="14">Uncharacterized protein</fullName>
    </submittedName>
</protein>
<sequence length="633" mass="71252">MLPKILHFSYLILLLILNKIHHSNSQPTINKKHTFGYTCNTNTSQYPCQTYVLYRPKPPDYLDLASIADLFNVSRLTISEPSNIANPSFGLNPDQPLFIPISCGCNPVRNQTLKSISFANMTYNIKPADTFYYVSSNHFGNLTTYETTMIVNPTLDIFNLTIGSNAYFPIFCKCPNTTQLRNRVNFLVTYVFQPNDSLSSIASLFRVTRQSIVDVNGDDINPYDTIFVPVSKLVKLNQPPGVPTNQTVVVSTTIDHDHKGVVVGLSVGLGVCVLLLVLVSGLLVYREVDNRKKSKERDFEGIKQGKFGKQGSERRIVKQLEQNLLLADVSDTLDKYKIYEIDELRKATNGFDEKNVIQGSVYKGFIDGKFHVIKKMKWNACEELKILQKVNHGNLVRLEGFSIDPEDASCYLVYEYIENGSLSSWLHENKGKLNWKARLRISIDIANGLQYIHEHTRPQVVHKDIKSSNILLDANMRAKIANFGLARSGCNAITMHIVGTQGYIAPEYLTDGIVSPKMDVFSFGVVLLELLSGREAIDDDGKVLWASAHEIWGYTEDTEKVKKLMEWIDKFLQKESCSVDALTNMMNVAIACVNKDPSKRPSMVDVVYALCKSDDLFYDISGNDFSTSPIRAR</sequence>
<dbReference type="PROSITE" id="PS51782">
    <property type="entry name" value="LYSM"/>
    <property type="match status" value="1"/>
</dbReference>
<dbReference type="InterPro" id="IPR056561">
    <property type="entry name" value="NFP_LYK_LysM1"/>
</dbReference>
<keyword evidence="4 11" id="KW-0732">Signal</keyword>
<feature type="chain" id="PRO_5030981945" evidence="11">
    <location>
        <begin position="26"/>
        <end position="633"/>
    </location>
</feature>
<dbReference type="Gene3D" id="3.30.200.20">
    <property type="entry name" value="Phosphorylase Kinase, domain 1"/>
    <property type="match status" value="1"/>
</dbReference>
<reference evidence="14" key="1">
    <citation type="journal article" date="2017" name="Nature">
        <title>The genome of Chenopodium quinoa.</title>
        <authorList>
            <person name="Jarvis D.E."/>
            <person name="Ho Y.S."/>
            <person name="Lightfoot D.J."/>
            <person name="Schmoeckel S.M."/>
            <person name="Li B."/>
            <person name="Borm T.J.A."/>
            <person name="Ohyanagi H."/>
            <person name="Mineta K."/>
            <person name="Michell C.T."/>
            <person name="Saber N."/>
            <person name="Kharbatia N.M."/>
            <person name="Rupper R.R."/>
            <person name="Sharp A.R."/>
            <person name="Dally N."/>
            <person name="Boughton B.A."/>
            <person name="Woo Y.H."/>
            <person name="Gao G."/>
            <person name="Schijlen E.G.W.M."/>
            <person name="Guo X."/>
            <person name="Momin A.A."/>
            <person name="Negrao S."/>
            <person name="Al-Babili S."/>
            <person name="Gehring C."/>
            <person name="Roessner U."/>
            <person name="Jung C."/>
            <person name="Murphy K."/>
            <person name="Arold S.T."/>
            <person name="Gojobori T."/>
            <person name="van der Linden C.G."/>
            <person name="van Loo E.N."/>
            <person name="Jellen E.N."/>
            <person name="Maughan P.J."/>
            <person name="Tester M."/>
        </authorList>
    </citation>
    <scope>NUCLEOTIDE SEQUENCE [LARGE SCALE GENOMIC DNA]</scope>
    <source>
        <strain evidence="14">cv. PI 614886</strain>
    </source>
</reference>
<comment type="subcellular location">
    <subcellularLocation>
        <location evidence="1">Cell membrane</location>
        <topology evidence="1">Single-pass membrane protein</topology>
    </subcellularLocation>
</comment>
<proteinExistence type="predicted"/>
<dbReference type="InterPro" id="IPR056563">
    <property type="entry name" value="LysM3_LYK4_5"/>
</dbReference>
<dbReference type="Proteomes" id="UP000596660">
    <property type="component" value="Unplaced"/>
</dbReference>
<dbReference type="InterPro" id="IPR036779">
    <property type="entry name" value="LysM_dom_sf"/>
</dbReference>
<dbReference type="Gramene" id="AUR62008809-RA">
    <property type="protein sequence ID" value="AUR62008809-RA:cds"/>
    <property type="gene ID" value="AUR62008809"/>
</dbReference>
<accession>A0A803LAC0</accession>
<dbReference type="PROSITE" id="PS00108">
    <property type="entry name" value="PROTEIN_KINASE_ST"/>
    <property type="match status" value="1"/>
</dbReference>
<keyword evidence="2" id="KW-1003">Cell membrane</keyword>
<dbReference type="SMR" id="A0A803LAC0"/>
<dbReference type="Gene3D" id="3.10.350.10">
    <property type="entry name" value="LysM domain"/>
    <property type="match status" value="1"/>
</dbReference>
<evidence type="ECO:0000256" key="9">
    <source>
        <dbReference type="ARBA" id="ARBA00023157"/>
    </source>
</evidence>
<evidence type="ECO:0000256" key="1">
    <source>
        <dbReference type="ARBA" id="ARBA00004162"/>
    </source>
</evidence>
<keyword evidence="7 10" id="KW-1133">Transmembrane helix</keyword>
<dbReference type="SMART" id="SM00220">
    <property type="entry name" value="S_TKc"/>
    <property type="match status" value="1"/>
</dbReference>
<dbReference type="Pfam" id="PF00069">
    <property type="entry name" value="Pkinase"/>
    <property type="match status" value="1"/>
</dbReference>
<dbReference type="GO" id="GO:0005886">
    <property type="term" value="C:plasma membrane"/>
    <property type="evidence" value="ECO:0007669"/>
    <property type="project" value="UniProtKB-SubCell"/>
</dbReference>
<feature type="domain" description="LysM" evidence="13">
    <location>
        <begin position="188"/>
        <end position="234"/>
    </location>
</feature>
<evidence type="ECO:0000313" key="15">
    <source>
        <dbReference type="Proteomes" id="UP000596660"/>
    </source>
</evidence>
<dbReference type="CDD" id="cd00118">
    <property type="entry name" value="LysM"/>
    <property type="match status" value="1"/>
</dbReference>
<evidence type="ECO:0000256" key="10">
    <source>
        <dbReference type="SAM" id="Phobius"/>
    </source>
</evidence>
<dbReference type="SMART" id="SM00257">
    <property type="entry name" value="LysM"/>
    <property type="match status" value="1"/>
</dbReference>
<dbReference type="Pfam" id="PF23446">
    <property type="entry name" value="LysM1_NFP_LYK"/>
    <property type="match status" value="1"/>
</dbReference>
<dbReference type="Gene3D" id="1.10.510.10">
    <property type="entry name" value="Transferase(Phosphotransferase) domain 1"/>
    <property type="match status" value="1"/>
</dbReference>
<dbReference type="OMA" id="MANVSDC"/>
<dbReference type="InterPro" id="IPR052611">
    <property type="entry name" value="Plant_RLK_LysM"/>
</dbReference>
<dbReference type="GO" id="GO:0051707">
    <property type="term" value="P:response to other organism"/>
    <property type="evidence" value="ECO:0007669"/>
    <property type="project" value="UniProtKB-ARBA"/>
</dbReference>
<dbReference type="Pfam" id="PF23473">
    <property type="entry name" value="LysM3_LYK4_5"/>
    <property type="match status" value="1"/>
</dbReference>
<dbReference type="RefSeq" id="XP_021763327.1">
    <property type="nucleotide sequence ID" value="XM_021907635.1"/>
</dbReference>
<dbReference type="InterPro" id="IPR000719">
    <property type="entry name" value="Prot_kinase_dom"/>
</dbReference>
<evidence type="ECO:0000256" key="5">
    <source>
        <dbReference type="ARBA" id="ARBA00022741"/>
    </source>
</evidence>
<feature type="domain" description="Protein kinase" evidence="12">
    <location>
        <begin position="296"/>
        <end position="618"/>
    </location>
</feature>
<keyword evidence="5" id="KW-0547">Nucleotide-binding</keyword>
<feature type="transmembrane region" description="Helical" evidence="10">
    <location>
        <begin position="261"/>
        <end position="285"/>
    </location>
</feature>
<dbReference type="PROSITE" id="PS50011">
    <property type="entry name" value="PROTEIN_KINASE_DOM"/>
    <property type="match status" value="1"/>
</dbReference>